<gene>
    <name evidence="1" type="ORF">AUR04nite_00180</name>
</gene>
<reference evidence="1 2" key="1">
    <citation type="submission" date="2019-06" db="EMBL/GenBank/DDBJ databases">
        <title>Whole genome shotgun sequence of Glutamicibacter uratoxydans NBRC 15515.</title>
        <authorList>
            <person name="Hosoyama A."/>
            <person name="Uohara A."/>
            <person name="Ohji S."/>
            <person name="Ichikawa N."/>
        </authorList>
    </citation>
    <scope>NUCLEOTIDE SEQUENCE [LARGE SCALE GENOMIC DNA]</scope>
    <source>
        <strain evidence="1 2">NBRC 15515</strain>
    </source>
</reference>
<protein>
    <submittedName>
        <fullName evidence="1">Uncharacterized protein</fullName>
    </submittedName>
</protein>
<evidence type="ECO:0000313" key="2">
    <source>
        <dbReference type="Proteomes" id="UP000316612"/>
    </source>
</evidence>
<keyword evidence="2" id="KW-1185">Reference proteome</keyword>
<accession>A0A4Y4DHE6</accession>
<name>A0A4Y4DHE6_GLUUR</name>
<dbReference type="AlphaFoldDB" id="A0A4Y4DHE6"/>
<organism evidence="1 2">
    <name type="scientific">Glutamicibacter uratoxydans</name>
    <name type="common">Arthrobacter uratoxydans</name>
    <dbReference type="NCBI Taxonomy" id="43667"/>
    <lineage>
        <taxon>Bacteria</taxon>
        <taxon>Bacillati</taxon>
        <taxon>Actinomycetota</taxon>
        <taxon>Actinomycetes</taxon>
        <taxon>Micrococcales</taxon>
        <taxon>Micrococcaceae</taxon>
        <taxon>Glutamicibacter</taxon>
    </lineage>
</organism>
<sequence>MAYMGDANYGVCPSDGSCGCDDSLTSEDYPEPLELEDAFVEAYNPNRLEEINVEA</sequence>
<proteinExistence type="predicted"/>
<evidence type="ECO:0000313" key="1">
    <source>
        <dbReference type="EMBL" id="GED04486.1"/>
    </source>
</evidence>
<dbReference type="RefSeq" id="WP_170184013.1">
    <property type="nucleotide sequence ID" value="NZ_BAAAJL010000007.1"/>
</dbReference>
<dbReference type="EMBL" id="BJNY01000001">
    <property type="protein sequence ID" value="GED04486.1"/>
    <property type="molecule type" value="Genomic_DNA"/>
</dbReference>
<dbReference type="Proteomes" id="UP000316612">
    <property type="component" value="Unassembled WGS sequence"/>
</dbReference>
<comment type="caution">
    <text evidence="1">The sequence shown here is derived from an EMBL/GenBank/DDBJ whole genome shotgun (WGS) entry which is preliminary data.</text>
</comment>